<dbReference type="PIRSF" id="PIRSF500136">
    <property type="entry name" value="UDP_ManNAc_DH"/>
    <property type="match status" value="1"/>
</dbReference>
<dbReference type="GO" id="GO:0051287">
    <property type="term" value="F:NAD binding"/>
    <property type="evidence" value="ECO:0007669"/>
    <property type="project" value="InterPro"/>
</dbReference>
<keyword evidence="6" id="KW-1185">Reference proteome</keyword>
<dbReference type="GO" id="GO:0016628">
    <property type="term" value="F:oxidoreductase activity, acting on the CH-CH group of donors, NAD or NADP as acceptor"/>
    <property type="evidence" value="ECO:0007669"/>
    <property type="project" value="InterPro"/>
</dbReference>
<dbReference type="NCBIfam" id="TIGR03026">
    <property type="entry name" value="NDP-sugDHase"/>
    <property type="match status" value="1"/>
</dbReference>
<dbReference type="GO" id="GO:0089714">
    <property type="term" value="F:UDP-N-acetyl-D-mannosamine dehydrogenase activity"/>
    <property type="evidence" value="ECO:0007669"/>
    <property type="project" value="UniProtKB-EC"/>
</dbReference>
<comment type="similarity">
    <text evidence="3">Belongs to the UDP-glucose/GDP-mannose dehydrogenase family.</text>
</comment>
<dbReference type="EC" id="1.1.1.336" evidence="5"/>
<dbReference type="InterPro" id="IPR014027">
    <property type="entry name" value="UDP-Glc/GDP-Man_DH_C"/>
</dbReference>
<dbReference type="InterPro" id="IPR008927">
    <property type="entry name" value="6-PGluconate_DH-like_C_sf"/>
</dbReference>
<dbReference type="PANTHER" id="PTHR43491">
    <property type="entry name" value="UDP-N-ACETYL-D-MANNOSAMINE DEHYDROGENASE"/>
    <property type="match status" value="1"/>
</dbReference>
<dbReference type="Gene3D" id="3.40.50.720">
    <property type="entry name" value="NAD(P)-binding Rossmann-like Domain"/>
    <property type="match status" value="2"/>
</dbReference>
<keyword evidence="1 5" id="KW-0560">Oxidoreductase</keyword>
<name>A0A9X4H1T9_9FIRM</name>
<dbReference type="InterPro" id="IPR014026">
    <property type="entry name" value="UDP-Glc/GDP-Man_DH_dimer"/>
</dbReference>
<dbReference type="Pfam" id="PF00984">
    <property type="entry name" value="UDPG_MGDP_dh"/>
    <property type="match status" value="1"/>
</dbReference>
<keyword evidence="2" id="KW-0520">NAD</keyword>
<dbReference type="InterPro" id="IPR001732">
    <property type="entry name" value="UDP-Glc/GDP-Man_DH_N"/>
</dbReference>
<dbReference type="RefSeq" id="WP_277441928.1">
    <property type="nucleotide sequence ID" value="NZ_JAKOAV010000001.1"/>
</dbReference>
<evidence type="ECO:0000256" key="2">
    <source>
        <dbReference type="ARBA" id="ARBA00023027"/>
    </source>
</evidence>
<dbReference type="SMART" id="SM00984">
    <property type="entry name" value="UDPG_MGDP_dh_C"/>
    <property type="match status" value="1"/>
</dbReference>
<feature type="domain" description="UDP-glucose/GDP-mannose dehydrogenase C-terminal" evidence="4">
    <location>
        <begin position="310"/>
        <end position="397"/>
    </location>
</feature>
<dbReference type="InterPro" id="IPR036220">
    <property type="entry name" value="UDP-Glc/GDP-Man_DH_C_sf"/>
</dbReference>
<evidence type="ECO:0000313" key="5">
    <source>
        <dbReference type="EMBL" id="MDF9406783.1"/>
    </source>
</evidence>
<gene>
    <name evidence="5" type="primary">wecC</name>
    <name evidence="5" type="ORF">L7E55_00160</name>
</gene>
<sequence length="397" mass="43344">MNVSIIGLGYIGLPTAALIASNGIKVYGVDINQGVVEKITRGEVHIVERDLDGLVQKAVTNGFLTAGAVPQKADVFIIAVPTPVTEGNRPDVTFVDKAVESVIPFLEKENLLIIESTCPVGITDRLAGRIFYRRPDLAGSLFIAYCPERVLPGRILYELEHNDRIVGGINEISAKKAAEFYAVFVKGSVFQTDAKTAEMCKLVENAYRDINIAFANELSILCDKAGVNVWELLSLANRHPRVNILNPGCGVGGHCIAVDPWFLVSQFPEEVRIIKTAREINDFKPSWVVEKIEAMAGDFKEKRGRPPVLGCLGLSYKPDTDDTRESAALKIARQLIDRGYRVLANEPNINSDFVAGIKNHTLSSVLRESDLIIVNVLHSAYSGVVNKAAENVICFAG</sequence>
<accession>A0A9X4H1T9</accession>
<dbReference type="NCBIfam" id="NF008286">
    <property type="entry name" value="PRK11064.1"/>
    <property type="match status" value="1"/>
</dbReference>
<dbReference type="InterPro" id="IPR017476">
    <property type="entry name" value="UDP-Glc/GDP-Man"/>
</dbReference>
<proteinExistence type="inferred from homology"/>
<evidence type="ECO:0000259" key="4">
    <source>
        <dbReference type="SMART" id="SM00984"/>
    </source>
</evidence>
<dbReference type="Pfam" id="PF03720">
    <property type="entry name" value="UDPG_MGDP_dh_C"/>
    <property type="match status" value="1"/>
</dbReference>
<dbReference type="AlphaFoldDB" id="A0A9X4H1T9"/>
<dbReference type="InterPro" id="IPR028359">
    <property type="entry name" value="UDP_ManNAc/GlcNAc_DH"/>
</dbReference>
<dbReference type="InterPro" id="IPR036291">
    <property type="entry name" value="NAD(P)-bd_dom_sf"/>
</dbReference>
<dbReference type="SUPFAM" id="SSF48179">
    <property type="entry name" value="6-phosphogluconate dehydrogenase C-terminal domain-like"/>
    <property type="match status" value="1"/>
</dbReference>
<dbReference type="EMBL" id="JAKOAV010000001">
    <property type="protein sequence ID" value="MDF9406783.1"/>
    <property type="molecule type" value="Genomic_DNA"/>
</dbReference>
<dbReference type="SUPFAM" id="SSF51735">
    <property type="entry name" value="NAD(P)-binding Rossmann-fold domains"/>
    <property type="match status" value="1"/>
</dbReference>
<dbReference type="PANTHER" id="PTHR43491:SF1">
    <property type="entry name" value="UDP-N-ACETYL-D-MANNOSAMINE DEHYDROGENASE"/>
    <property type="match status" value="1"/>
</dbReference>
<dbReference type="Proteomes" id="UP001154312">
    <property type="component" value="Unassembled WGS sequence"/>
</dbReference>
<dbReference type="SUPFAM" id="SSF52413">
    <property type="entry name" value="UDP-glucose/GDP-mannose dehydrogenase C-terminal domain"/>
    <property type="match status" value="1"/>
</dbReference>
<dbReference type="GO" id="GO:0000271">
    <property type="term" value="P:polysaccharide biosynthetic process"/>
    <property type="evidence" value="ECO:0007669"/>
    <property type="project" value="InterPro"/>
</dbReference>
<reference evidence="5" key="1">
    <citation type="submission" date="2022-02" db="EMBL/GenBank/DDBJ databases">
        <authorList>
            <person name="Leng L."/>
        </authorList>
    </citation>
    <scope>NUCLEOTIDE SEQUENCE</scope>
    <source>
        <strain evidence="5">JI</strain>
    </source>
</reference>
<dbReference type="Pfam" id="PF03721">
    <property type="entry name" value="UDPG_MGDP_dh_N"/>
    <property type="match status" value="1"/>
</dbReference>
<organism evidence="5 6">
    <name type="scientific">Pelotomaculum isophthalicicum JI</name>
    <dbReference type="NCBI Taxonomy" id="947010"/>
    <lineage>
        <taxon>Bacteria</taxon>
        <taxon>Bacillati</taxon>
        <taxon>Bacillota</taxon>
        <taxon>Clostridia</taxon>
        <taxon>Eubacteriales</taxon>
        <taxon>Desulfotomaculaceae</taxon>
        <taxon>Pelotomaculum</taxon>
    </lineage>
</organism>
<evidence type="ECO:0000313" key="6">
    <source>
        <dbReference type="Proteomes" id="UP001154312"/>
    </source>
</evidence>
<evidence type="ECO:0000256" key="3">
    <source>
        <dbReference type="PIRNR" id="PIRNR000124"/>
    </source>
</evidence>
<evidence type="ECO:0000256" key="1">
    <source>
        <dbReference type="ARBA" id="ARBA00023002"/>
    </source>
</evidence>
<dbReference type="PIRSF" id="PIRSF000124">
    <property type="entry name" value="UDPglc_GDPman_dh"/>
    <property type="match status" value="1"/>
</dbReference>
<protein>
    <submittedName>
        <fullName evidence="5">UDP-N-acetyl-D-mannosamine dehydrogenase</fullName>
        <ecNumber evidence="5">1.1.1.336</ecNumber>
    </submittedName>
</protein>
<comment type="caution">
    <text evidence="5">The sequence shown here is derived from an EMBL/GenBank/DDBJ whole genome shotgun (WGS) entry which is preliminary data.</text>
</comment>